<evidence type="ECO:0000313" key="10">
    <source>
        <dbReference type="EMBL" id="KAJ7385071.1"/>
    </source>
</evidence>
<feature type="transmembrane region" description="Helical" evidence="8">
    <location>
        <begin position="143"/>
        <end position="164"/>
    </location>
</feature>
<accession>A0A9W9ZNY5</accession>
<dbReference type="GO" id="GO:0016020">
    <property type="term" value="C:membrane"/>
    <property type="evidence" value="ECO:0007669"/>
    <property type="project" value="UniProtKB-SubCell"/>
</dbReference>
<feature type="transmembrane region" description="Helical" evidence="8">
    <location>
        <begin position="103"/>
        <end position="122"/>
    </location>
</feature>
<proteinExistence type="predicted"/>
<dbReference type="Pfam" id="PF00001">
    <property type="entry name" value="7tm_1"/>
    <property type="match status" value="1"/>
</dbReference>
<evidence type="ECO:0000256" key="1">
    <source>
        <dbReference type="ARBA" id="ARBA00004141"/>
    </source>
</evidence>
<comment type="subcellular location">
    <subcellularLocation>
        <location evidence="1">Membrane</location>
        <topology evidence="1">Multi-pass membrane protein</topology>
    </subcellularLocation>
</comment>
<dbReference type="AlphaFoldDB" id="A0A9W9ZNY5"/>
<keyword evidence="7" id="KW-0807">Transducer</keyword>
<gene>
    <name evidence="10" type="primary">GALR1_7</name>
    <name evidence="10" type="ORF">OS493_017435</name>
</gene>
<dbReference type="PANTHER" id="PTHR24243:SF208">
    <property type="entry name" value="PYROKININ-1 RECEPTOR"/>
    <property type="match status" value="1"/>
</dbReference>
<dbReference type="Gene3D" id="1.20.1070.10">
    <property type="entry name" value="Rhodopsin 7-helix transmembrane proteins"/>
    <property type="match status" value="1"/>
</dbReference>
<dbReference type="PRINTS" id="PR00237">
    <property type="entry name" value="GPCRRHODOPSN"/>
</dbReference>
<evidence type="ECO:0000256" key="2">
    <source>
        <dbReference type="ARBA" id="ARBA00022692"/>
    </source>
</evidence>
<keyword evidence="3 8" id="KW-1133">Transmembrane helix</keyword>
<evidence type="ECO:0000259" key="9">
    <source>
        <dbReference type="PROSITE" id="PS50262"/>
    </source>
</evidence>
<feature type="transmembrane region" description="Helical" evidence="8">
    <location>
        <begin position="58"/>
        <end position="77"/>
    </location>
</feature>
<dbReference type="InterPro" id="IPR017452">
    <property type="entry name" value="GPCR_Rhodpsn_7TM"/>
</dbReference>
<feature type="domain" description="G-protein coupled receptors family 1 profile" evidence="9">
    <location>
        <begin position="37"/>
        <end position="303"/>
    </location>
</feature>
<dbReference type="Proteomes" id="UP001163046">
    <property type="component" value="Unassembled WGS sequence"/>
</dbReference>
<keyword evidence="4" id="KW-0297">G-protein coupled receptor</keyword>
<dbReference type="InterPro" id="IPR000276">
    <property type="entry name" value="GPCR_Rhodpsn"/>
</dbReference>
<protein>
    <submittedName>
        <fullName evidence="10">Galanin receptor type 1</fullName>
    </submittedName>
</protein>
<evidence type="ECO:0000256" key="4">
    <source>
        <dbReference type="ARBA" id="ARBA00023040"/>
    </source>
</evidence>
<dbReference type="PROSITE" id="PS50262">
    <property type="entry name" value="G_PROTEIN_RECEP_F1_2"/>
    <property type="match status" value="1"/>
</dbReference>
<keyword evidence="2 8" id="KW-0812">Transmembrane</keyword>
<keyword evidence="6 10" id="KW-0675">Receptor</keyword>
<evidence type="ECO:0000256" key="6">
    <source>
        <dbReference type="ARBA" id="ARBA00023170"/>
    </source>
</evidence>
<dbReference type="PANTHER" id="PTHR24243">
    <property type="entry name" value="G-PROTEIN COUPLED RECEPTOR"/>
    <property type="match status" value="1"/>
</dbReference>
<comment type="caution">
    <text evidence="10">The sequence shown here is derived from an EMBL/GenBank/DDBJ whole genome shotgun (WGS) entry which is preliminary data.</text>
</comment>
<reference evidence="10" key="1">
    <citation type="submission" date="2023-01" db="EMBL/GenBank/DDBJ databases">
        <title>Genome assembly of the deep-sea coral Lophelia pertusa.</title>
        <authorList>
            <person name="Herrera S."/>
            <person name="Cordes E."/>
        </authorList>
    </citation>
    <scope>NUCLEOTIDE SEQUENCE</scope>
    <source>
        <strain evidence="10">USNM1676648</strain>
        <tissue evidence="10">Polyp</tissue>
    </source>
</reference>
<dbReference type="SUPFAM" id="SSF81321">
    <property type="entry name" value="Family A G protein-coupled receptor-like"/>
    <property type="match status" value="1"/>
</dbReference>
<keyword evidence="5 8" id="KW-0472">Membrane</keyword>
<dbReference type="SMART" id="SM01381">
    <property type="entry name" value="7TM_GPCR_Srsx"/>
    <property type="match status" value="1"/>
</dbReference>
<evidence type="ECO:0000313" key="11">
    <source>
        <dbReference type="Proteomes" id="UP001163046"/>
    </source>
</evidence>
<evidence type="ECO:0000256" key="5">
    <source>
        <dbReference type="ARBA" id="ARBA00023136"/>
    </source>
</evidence>
<organism evidence="10 11">
    <name type="scientific">Desmophyllum pertusum</name>
    <dbReference type="NCBI Taxonomy" id="174260"/>
    <lineage>
        <taxon>Eukaryota</taxon>
        <taxon>Metazoa</taxon>
        <taxon>Cnidaria</taxon>
        <taxon>Anthozoa</taxon>
        <taxon>Hexacorallia</taxon>
        <taxon>Scleractinia</taxon>
        <taxon>Caryophylliina</taxon>
        <taxon>Caryophylliidae</taxon>
        <taxon>Desmophyllum</taxon>
    </lineage>
</organism>
<feature type="transmembrane region" description="Helical" evidence="8">
    <location>
        <begin position="246"/>
        <end position="271"/>
    </location>
</feature>
<dbReference type="CDD" id="cd00637">
    <property type="entry name" value="7tm_classA_rhodopsin-like"/>
    <property type="match status" value="1"/>
</dbReference>
<name>A0A9W9ZNY5_9CNID</name>
<dbReference type="GO" id="GO:0004930">
    <property type="term" value="F:G protein-coupled receptor activity"/>
    <property type="evidence" value="ECO:0007669"/>
    <property type="project" value="UniProtKB-KW"/>
</dbReference>
<feature type="transmembrane region" description="Helical" evidence="8">
    <location>
        <begin position="20"/>
        <end position="46"/>
    </location>
</feature>
<dbReference type="EMBL" id="MU825882">
    <property type="protein sequence ID" value="KAJ7385071.1"/>
    <property type="molecule type" value="Genomic_DNA"/>
</dbReference>
<evidence type="ECO:0000256" key="8">
    <source>
        <dbReference type="SAM" id="Phobius"/>
    </source>
</evidence>
<keyword evidence="11" id="KW-1185">Reference proteome</keyword>
<feature type="transmembrane region" description="Helical" evidence="8">
    <location>
        <begin position="291"/>
        <end position="314"/>
    </location>
</feature>
<evidence type="ECO:0000256" key="3">
    <source>
        <dbReference type="ARBA" id="ARBA00022989"/>
    </source>
</evidence>
<dbReference type="OrthoDB" id="5950040at2759"/>
<evidence type="ECO:0000256" key="7">
    <source>
        <dbReference type="ARBA" id="ARBA00023224"/>
    </source>
</evidence>
<sequence length="324" mass="36711">MNNSTHNNYDDLASCPYAVSIFFTTVMALISLAAFIGNILVIASVYKTPSLRTSTNYYYVNMALSDFLASLITWPYYLTDEVITSSGSLLQGSLATVGCKVGVFFRLVTHLASILSLVLIAVDRFIATVFPLKAKLITRTIRAALLFVTWAIPIAYSPPVFFYFEMKKVGQQTICSFVWNRLAIIIYYITTIAFFFVVPFIAIVILYSRVMRVLRRRGPQPESTRDVNYNNSQQKRNKQNQNIMKIFKSIVAVFLVSFCFLGISLILKIIFPELFIKDKCKLIVGFCYYVFPLLSTAVNPLILLRLALISVMLFKLYSPVRAAK</sequence>
<feature type="transmembrane region" description="Helical" evidence="8">
    <location>
        <begin position="184"/>
        <end position="207"/>
    </location>
</feature>